<feature type="chain" id="PRO_5044666286" evidence="7">
    <location>
        <begin position="16"/>
        <end position="281"/>
    </location>
</feature>
<accession>A0A8B8DEB9</accession>
<name>A0A8B8DEB9_CRAVI</name>
<organism evidence="9 10">
    <name type="scientific">Crassostrea virginica</name>
    <name type="common">Eastern oyster</name>
    <dbReference type="NCBI Taxonomy" id="6565"/>
    <lineage>
        <taxon>Eukaryota</taxon>
        <taxon>Metazoa</taxon>
        <taxon>Spiralia</taxon>
        <taxon>Lophotrochozoa</taxon>
        <taxon>Mollusca</taxon>
        <taxon>Bivalvia</taxon>
        <taxon>Autobranchia</taxon>
        <taxon>Pteriomorphia</taxon>
        <taxon>Ostreida</taxon>
        <taxon>Ostreoidea</taxon>
        <taxon>Ostreidae</taxon>
        <taxon>Crassostrea</taxon>
    </lineage>
</organism>
<evidence type="ECO:0000256" key="7">
    <source>
        <dbReference type="SAM" id="SignalP"/>
    </source>
</evidence>
<dbReference type="CDD" id="cd00190">
    <property type="entry name" value="Tryp_SPc"/>
    <property type="match status" value="1"/>
</dbReference>
<dbReference type="GeneID" id="111126160"/>
<evidence type="ECO:0000313" key="11">
    <source>
        <dbReference type="RefSeq" id="XP_022328314.1"/>
    </source>
</evidence>
<dbReference type="GO" id="GO:0004252">
    <property type="term" value="F:serine-type endopeptidase activity"/>
    <property type="evidence" value="ECO:0007669"/>
    <property type="project" value="InterPro"/>
</dbReference>
<dbReference type="InterPro" id="IPR018114">
    <property type="entry name" value="TRYPSIN_HIS"/>
</dbReference>
<keyword evidence="1 6" id="KW-0645">Protease</keyword>
<dbReference type="AlphaFoldDB" id="A0A8B8DEB9"/>
<evidence type="ECO:0000313" key="9">
    <source>
        <dbReference type="Proteomes" id="UP000694844"/>
    </source>
</evidence>
<dbReference type="InterPro" id="IPR009003">
    <property type="entry name" value="Peptidase_S1_PA"/>
</dbReference>
<gene>
    <name evidence="10" type="primary">LOC111126160</name>
    <name evidence="11" type="synonym">LOC111127432</name>
</gene>
<evidence type="ECO:0000259" key="8">
    <source>
        <dbReference type="PROSITE" id="PS50240"/>
    </source>
</evidence>
<dbReference type="SMART" id="SM00020">
    <property type="entry name" value="Tryp_SPc"/>
    <property type="match status" value="1"/>
</dbReference>
<dbReference type="SUPFAM" id="SSF50494">
    <property type="entry name" value="Trypsin-like serine proteases"/>
    <property type="match status" value="1"/>
</dbReference>
<dbReference type="PROSITE" id="PS00134">
    <property type="entry name" value="TRYPSIN_HIS"/>
    <property type="match status" value="1"/>
</dbReference>
<feature type="domain" description="Peptidase S1" evidence="8">
    <location>
        <begin position="46"/>
        <end position="281"/>
    </location>
</feature>
<keyword evidence="2 6" id="KW-0378">Hydrolase</keyword>
<dbReference type="Gene3D" id="2.40.10.10">
    <property type="entry name" value="Trypsin-like serine proteases"/>
    <property type="match status" value="1"/>
</dbReference>
<evidence type="ECO:0000256" key="3">
    <source>
        <dbReference type="ARBA" id="ARBA00022825"/>
    </source>
</evidence>
<sequence length="281" mass="29825">MKLAVFLCLLGVAAAVPTLFQPARELLGLKSSSRISHPLDESESRIVGGQTADSGEWPWQVSLQIGTSHICGGSLIAPNRVLTAAHCVEAYANQPTRYSVEAGITRVSANGDTRTVTKVNMHPQYSGNSAGFPNDIAVLELSSSFTLGADIALANLPSNNEDFLSGTQNCWMTGWGRTNVGTSGSTSNSLMEAKINNIANTECSNRWASVSGASIFNSHICLYEEGKSACSGDSGGPYVCEKNGVWIQAGLTSWGISTCSGSYPSVYTRISSYLSWIANYM</sequence>
<dbReference type="PROSITE" id="PS50240">
    <property type="entry name" value="TRYPSIN_DOM"/>
    <property type="match status" value="1"/>
</dbReference>
<evidence type="ECO:0000313" key="10">
    <source>
        <dbReference type="RefSeq" id="XP_022326298.1"/>
    </source>
</evidence>
<dbReference type="KEGG" id="cvn:111126160"/>
<dbReference type="Pfam" id="PF00089">
    <property type="entry name" value="Trypsin"/>
    <property type="match status" value="1"/>
</dbReference>
<proteinExistence type="inferred from homology"/>
<feature type="signal peptide" evidence="7">
    <location>
        <begin position="1"/>
        <end position="15"/>
    </location>
</feature>
<dbReference type="PRINTS" id="PR00722">
    <property type="entry name" value="CHYMOTRYPSIN"/>
</dbReference>
<evidence type="ECO:0000256" key="4">
    <source>
        <dbReference type="ARBA" id="ARBA00023157"/>
    </source>
</evidence>
<evidence type="ECO:0000256" key="2">
    <source>
        <dbReference type="ARBA" id="ARBA00022801"/>
    </source>
</evidence>
<keyword evidence="4" id="KW-1015">Disulfide bond</keyword>
<evidence type="ECO:0000256" key="5">
    <source>
        <dbReference type="ARBA" id="ARBA00024195"/>
    </source>
</evidence>
<evidence type="ECO:0000256" key="1">
    <source>
        <dbReference type="ARBA" id="ARBA00022670"/>
    </source>
</evidence>
<comment type="similarity">
    <text evidence="5">Belongs to the peptidase S1 family. CLIP subfamily.</text>
</comment>
<dbReference type="InterPro" id="IPR043504">
    <property type="entry name" value="Peptidase_S1_PA_chymotrypsin"/>
</dbReference>
<dbReference type="InterPro" id="IPR001254">
    <property type="entry name" value="Trypsin_dom"/>
</dbReference>
<reference evidence="10 11" key="1">
    <citation type="submission" date="2025-04" db="UniProtKB">
        <authorList>
            <consortium name="RefSeq"/>
        </authorList>
    </citation>
    <scope>IDENTIFICATION</scope>
    <source>
        <tissue evidence="10 11">Whole sample</tissue>
    </source>
</reference>
<dbReference type="InterPro" id="IPR001314">
    <property type="entry name" value="Peptidase_S1A"/>
</dbReference>
<keyword evidence="7" id="KW-0732">Signal</keyword>
<dbReference type="KEGG" id="cvn:111127432"/>
<dbReference type="InterPro" id="IPR033116">
    <property type="entry name" value="TRYPSIN_SER"/>
</dbReference>
<dbReference type="PANTHER" id="PTHR24256">
    <property type="entry name" value="TRYPTASE-RELATED"/>
    <property type="match status" value="1"/>
</dbReference>
<dbReference type="RefSeq" id="XP_022326298.1">
    <property type="nucleotide sequence ID" value="XM_022470590.1"/>
</dbReference>
<evidence type="ECO:0000256" key="6">
    <source>
        <dbReference type="RuleBase" id="RU363034"/>
    </source>
</evidence>
<dbReference type="RefSeq" id="XP_022328314.1">
    <property type="nucleotide sequence ID" value="XM_022472606.1"/>
</dbReference>
<protein>
    <submittedName>
        <fullName evidence="10 11">Chymotrypsin-like serine proteinase</fullName>
    </submittedName>
</protein>
<keyword evidence="9" id="KW-1185">Reference proteome</keyword>
<dbReference type="GO" id="GO:0006508">
    <property type="term" value="P:proteolysis"/>
    <property type="evidence" value="ECO:0007669"/>
    <property type="project" value="UniProtKB-KW"/>
</dbReference>
<dbReference type="FunFam" id="2.40.10.10:FF:000003">
    <property type="entry name" value="Transmembrane serine protease 3"/>
    <property type="match status" value="1"/>
</dbReference>
<dbReference type="OrthoDB" id="6267810at2759"/>
<dbReference type="Proteomes" id="UP000694844">
    <property type="component" value="Chromosome 3"/>
</dbReference>
<dbReference type="PROSITE" id="PS00135">
    <property type="entry name" value="TRYPSIN_SER"/>
    <property type="match status" value="1"/>
</dbReference>
<keyword evidence="3 6" id="KW-0720">Serine protease</keyword>
<dbReference type="InterPro" id="IPR051487">
    <property type="entry name" value="Ser/Thr_Proteases_Immune/Dev"/>
</dbReference>